<reference evidence="3 4" key="1">
    <citation type="journal article" date="2020" name="Nature">
        <title>Six reference-quality genomes reveal evolution of bat adaptations.</title>
        <authorList>
            <person name="Jebb D."/>
            <person name="Huang Z."/>
            <person name="Pippel M."/>
            <person name="Hughes G.M."/>
            <person name="Lavrichenko K."/>
            <person name="Devanna P."/>
            <person name="Winkler S."/>
            <person name="Jermiin L.S."/>
            <person name="Skirmuntt E.C."/>
            <person name="Katzourakis A."/>
            <person name="Burkitt-Gray L."/>
            <person name="Ray D.A."/>
            <person name="Sullivan K.A.M."/>
            <person name="Roscito J.G."/>
            <person name="Kirilenko B.M."/>
            <person name="Davalos L.M."/>
            <person name="Corthals A.P."/>
            <person name="Power M.L."/>
            <person name="Jones G."/>
            <person name="Ransome R.D."/>
            <person name="Dechmann D.K.N."/>
            <person name="Locatelli A.G."/>
            <person name="Puechmaille S.J."/>
            <person name="Fedrigo O."/>
            <person name="Jarvis E.D."/>
            <person name="Hiller M."/>
            <person name="Vernes S.C."/>
            <person name="Myers E.W."/>
            <person name="Teeling E.C."/>
        </authorList>
    </citation>
    <scope>NUCLEOTIDE SEQUENCE [LARGE SCALE GENOMIC DNA]</scope>
    <source>
        <strain evidence="3">MMyoMyo1</strain>
        <tissue evidence="3">Flight muscle</tissue>
    </source>
</reference>
<keyword evidence="3" id="KW-0812">Transmembrane</keyword>
<gene>
    <name evidence="3" type="ORF">mMyoMyo1_017215</name>
</gene>
<evidence type="ECO:0000256" key="2">
    <source>
        <dbReference type="SAM" id="SignalP"/>
    </source>
</evidence>
<organism evidence="3 4">
    <name type="scientific">Myotis myotis</name>
    <name type="common">Greater mouse-eared bat</name>
    <name type="synonym">Vespertilio myotis</name>
    <dbReference type="NCBI Taxonomy" id="51298"/>
    <lineage>
        <taxon>Eukaryota</taxon>
        <taxon>Metazoa</taxon>
        <taxon>Chordata</taxon>
        <taxon>Craniata</taxon>
        <taxon>Vertebrata</taxon>
        <taxon>Euteleostomi</taxon>
        <taxon>Mammalia</taxon>
        <taxon>Eutheria</taxon>
        <taxon>Laurasiatheria</taxon>
        <taxon>Chiroptera</taxon>
        <taxon>Yangochiroptera</taxon>
        <taxon>Vespertilionidae</taxon>
        <taxon>Myotis</taxon>
    </lineage>
</organism>
<dbReference type="EMBL" id="JABWUV010000038">
    <property type="protein sequence ID" value="KAF6270882.1"/>
    <property type="molecule type" value="Genomic_DNA"/>
</dbReference>
<feature type="compositionally biased region" description="Pro residues" evidence="1">
    <location>
        <begin position="192"/>
        <end position="203"/>
    </location>
</feature>
<dbReference type="PANTHER" id="PTHR15123:SF5">
    <property type="entry name" value="SECRETED AND TRANSMEMBRANE PROTEIN 1"/>
    <property type="match status" value="1"/>
</dbReference>
<evidence type="ECO:0000313" key="3">
    <source>
        <dbReference type="EMBL" id="KAF6270882.1"/>
    </source>
</evidence>
<keyword evidence="2" id="KW-0732">Signal</keyword>
<protein>
    <submittedName>
        <fullName evidence="3">Secreted and transmembrane 1</fullName>
    </submittedName>
</protein>
<dbReference type="GO" id="GO:0006955">
    <property type="term" value="P:immune response"/>
    <property type="evidence" value="ECO:0007669"/>
    <property type="project" value="InterPro"/>
</dbReference>
<keyword evidence="3" id="KW-0472">Membrane</keyword>
<feature type="chain" id="PRO_5029811989" evidence="2">
    <location>
        <begin position="18"/>
        <end position="291"/>
    </location>
</feature>
<comment type="caution">
    <text evidence="3">The sequence shown here is derived from an EMBL/GenBank/DDBJ whole genome shotgun (WGS) entry which is preliminary data.</text>
</comment>
<feature type="region of interest" description="Disordered" evidence="1">
    <location>
        <begin position="192"/>
        <end position="213"/>
    </location>
</feature>
<dbReference type="GO" id="GO:0005125">
    <property type="term" value="F:cytokine activity"/>
    <property type="evidence" value="ECO:0007669"/>
    <property type="project" value="InterPro"/>
</dbReference>
<accession>A0A7J7R476</accession>
<dbReference type="PANTHER" id="PTHR15123">
    <property type="entry name" value="SECRETED AND TRANSMEMBRANE PROTEIN 1"/>
    <property type="match status" value="1"/>
</dbReference>
<evidence type="ECO:0000256" key="1">
    <source>
        <dbReference type="SAM" id="MobiDB-lite"/>
    </source>
</evidence>
<proteinExistence type="predicted"/>
<dbReference type="OrthoDB" id="9451016at2759"/>
<dbReference type="AlphaFoldDB" id="A0A7J7R476"/>
<feature type="region of interest" description="Disordered" evidence="1">
    <location>
        <begin position="247"/>
        <end position="291"/>
    </location>
</feature>
<feature type="region of interest" description="Disordered" evidence="1">
    <location>
        <begin position="40"/>
        <end position="64"/>
    </location>
</feature>
<evidence type="ECO:0000313" key="4">
    <source>
        <dbReference type="Proteomes" id="UP000527355"/>
    </source>
</evidence>
<keyword evidence="4" id="KW-1185">Reference proteome</keyword>
<feature type="compositionally biased region" description="Pro residues" evidence="1">
    <location>
        <begin position="276"/>
        <end position="291"/>
    </location>
</feature>
<name>A0A7J7R476_MYOMY</name>
<dbReference type="GO" id="GO:0016020">
    <property type="term" value="C:membrane"/>
    <property type="evidence" value="ECO:0007669"/>
    <property type="project" value="TreeGrafter"/>
</dbReference>
<dbReference type="Proteomes" id="UP000527355">
    <property type="component" value="Unassembled WGS sequence"/>
</dbReference>
<dbReference type="VEuPathDB" id="HostDB:GeneID_118653160"/>
<feature type="signal peptide" evidence="2">
    <location>
        <begin position="1"/>
        <end position="17"/>
    </location>
</feature>
<sequence length="291" mass="30839">MLLWALLLTLTSQGAGAGDPPELPSMPPWGRCPFPELQSRGRAVGERAEAQQWPPVNVTTPGWDHPVCTEGVSVTRGAPAEMTCNSSNPIRKVSICLQAPGGEDCHPIFTQATPGCSSRGGWKLCVQGCSAKMVTEGAQDSQAGQYMWTLRGRQTELKSTTLNVSEPSELPSMPPWGEEAVPMQRVSRPAWPWNPAPEATPPPRDCRPPSSGASLRPCPRLVGGCLRCPGRQDPSVDWQETWPCAGAFSEGAPCPTQDGPPGEQACWPLTAEPGASPAPPAPSAPPPPSKM</sequence>
<dbReference type="InterPro" id="IPR033231">
    <property type="entry name" value="SECTM1"/>
</dbReference>